<accession>A0A1K1S5S7</accession>
<dbReference type="RefSeq" id="WP_072363757.1">
    <property type="nucleotide sequence ID" value="NZ_CP139972.1"/>
</dbReference>
<keyword evidence="4" id="KW-1185">Reference proteome</keyword>
<dbReference type="Proteomes" id="UP001326715">
    <property type="component" value="Chromosome"/>
</dbReference>
<organism evidence="1 3">
    <name type="scientific">Chitinophaga sancti</name>
    <dbReference type="NCBI Taxonomy" id="1004"/>
    <lineage>
        <taxon>Bacteria</taxon>
        <taxon>Pseudomonadati</taxon>
        <taxon>Bacteroidota</taxon>
        <taxon>Chitinophagia</taxon>
        <taxon>Chitinophagales</taxon>
        <taxon>Chitinophagaceae</taxon>
        <taxon>Chitinophaga</taxon>
    </lineage>
</organism>
<gene>
    <name evidence="1" type="ORF">SAMN05661012_04800</name>
    <name evidence="2" type="ORF">SR876_04320</name>
</gene>
<dbReference type="STRING" id="1004.SAMN05661012_04800"/>
<evidence type="ECO:0000313" key="2">
    <source>
        <dbReference type="EMBL" id="WQG90710.1"/>
    </source>
</evidence>
<reference evidence="2 4" key="2">
    <citation type="submission" date="2023-11" db="EMBL/GenBank/DDBJ databases">
        <title>MicrobeMod: A computational toolkit for identifying prokaryotic methylation and restriction-modification with nanopore sequencing.</title>
        <authorList>
            <person name="Crits-Christoph A."/>
            <person name="Kang S.C."/>
            <person name="Lee H."/>
            <person name="Ostrov N."/>
        </authorList>
    </citation>
    <scope>NUCLEOTIDE SEQUENCE [LARGE SCALE GENOMIC DNA]</scope>
    <source>
        <strain evidence="2 4">ATCC 23090</strain>
    </source>
</reference>
<dbReference type="AlphaFoldDB" id="A0A1K1S5S7"/>
<name>A0A1K1S5S7_9BACT</name>
<reference evidence="1 3" key="1">
    <citation type="submission" date="2016-11" db="EMBL/GenBank/DDBJ databases">
        <authorList>
            <person name="Jaros S."/>
            <person name="Januszkiewicz K."/>
            <person name="Wedrychowicz H."/>
        </authorList>
    </citation>
    <scope>NUCLEOTIDE SEQUENCE [LARGE SCALE GENOMIC DNA]</scope>
    <source>
        <strain evidence="1 3">DSM 784</strain>
    </source>
</reference>
<dbReference type="OrthoDB" id="657646at2"/>
<dbReference type="EMBL" id="CP140154">
    <property type="protein sequence ID" value="WQG90710.1"/>
    <property type="molecule type" value="Genomic_DNA"/>
</dbReference>
<dbReference type="EMBL" id="FPIZ01000017">
    <property type="protein sequence ID" value="SFW79415.1"/>
    <property type="molecule type" value="Genomic_DNA"/>
</dbReference>
<dbReference type="Proteomes" id="UP000183788">
    <property type="component" value="Unassembled WGS sequence"/>
</dbReference>
<dbReference type="PROSITE" id="PS51257">
    <property type="entry name" value="PROKAR_LIPOPROTEIN"/>
    <property type="match status" value="1"/>
</dbReference>
<protein>
    <recommendedName>
        <fullName evidence="5">Lipoprotein</fullName>
    </recommendedName>
</protein>
<evidence type="ECO:0000313" key="3">
    <source>
        <dbReference type="Proteomes" id="UP000183788"/>
    </source>
</evidence>
<sequence>MKYAVLGWLIFGLFGCTSKPAGPRVIYLNKLDHEGTVDVNGQYGQGRYRYALIDNPPKSLDSLHQVILHYCDSAVNKQEVETHYIRYYIQFYRLSDHTKSYQKGREDFWDLHNDINQELEDYRGEYRYELCKGDSLHGQWTLEVNSPAGNKTDTLEKKCQP</sequence>
<evidence type="ECO:0000313" key="1">
    <source>
        <dbReference type="EMBL" id="SFW79415.1"/>
    </source>
</evidence>
<evidence type="ECO:0008006" key="5">
    <source>
        <dbReference type="Google" id="ProtNLM"/>
    </source>
</evidence>
<evidence type="ECO:0000313" key="4">
    <source>
        <dbReference type="Proteomes" id="UP001326715"/>
    </source>
</evidence>
<proteinExistence type="predicted"/>